<protein>
    <submittedName>
        <fullName evidence="1">Uncharacterized protein</fullName>
    </submittedName>
</protein>
<dbReference type="EMBL" id="CP159373">
    <property type="protein sequence ID" value="XCN74423.1"/>
    <property type="molecule type" value="Genomic_DNA"/>
</dbReference>
<organism evidence="1">
    <name type="scientific">Candidatus Electrothrix aestuarii</name>
    <dbReference type="NCBI Taxonomy" id="3062594"/>
    <lineage>
        <taxon>Bacteria</taxon>
        <taxon>Pseudomonadati</taxon>
        <taxon>Thermodesulfobacteriota</taxon>
        <taxon>Desulfobulbia</taxon>
        <taxon>Desulfobulbales</taxon>
        <taxon>Desulfobulbaceae</taxon>
        <taxon>Candidatus Electrothrix</taxon>
    </lineage>
</organism>
<reference evidence="1" key="1">
    <citation type="journal article" date="2024" name="Syst. Appl. Microbiol.">
        <title>First single-strain enrichments of Electrothrix cable bacteria, description of E. aestuarii sp. nov. and E. rattekaaiensis sp. nov., and proposal of a cable bacteria taxonomy following the rules of the SeqCode.</title>
        <authorList>
            <person name="Plum-Jensen L.E."/>
            <person name="Schramm A."/>
            <person name="Marshall I.P.G."/>
        </authorList>
    </citation>
    <scope>NUCLEOTIDE SEQUENCE</scope>
    <source>
        <strain evidence="1">Rat1</strain>
    </source>
</reference>
<evidence type="ECO:0000313" key="1">
    <source>
        <dbReference type="EMBL" id="XCN74423.1"/>
    </source>
</evidence>
<reference evidence="1" key="2">
    <citation type="submission" date="2024-06" db="EMBL/GenBank/DDBJ databases">
        <authorList>
            <person name="Plum-Jensen L.E."/>
            <person name="Schramm A."/>
            <person name="Marshall I.P.G."/>
        </authorList>
    </citation>
    <scope>NUCLEOTIDE SEQUENCE</scope>
    <source>
        <strain evidence="1">Rat1</strain>
    </source>
</reference>
<dbReference type="AlphaFoldDB" id="A0AAU8LXY8"/>
<proteinExistence type="predicted"/>
<dbReference type="KEGG" id="eaj:Q3M24_06670"/>
<sequence length="194" mass="22448">MQKIILIMMIILSPVQGYALEFDIWRTGQAKKKVQEKAKKNKIELRKNATAANSKKGNANQIDYNDSLFQEDATVSLVFTQKTGLLYGIIIDWRNIENVDQGEALYEKVSKTLGTKYIQDERTEGKGMIKNKLDTFNNCATITMKYKGGISSMLFRCQEKRFITVRYIDSKLERQNAFEEQGMMRTRDKDSEKF</sequence>
<gene>
    <name evidence="1" type="ORF">Q3M24_06670</name>
</gene>
<name>A0AAU8LXY8_9BACT</name>
<accession>A0AAU8LXY8</accession>